<dbReference type="InterPro" id="IPR009057">
    <property type="entry name" value="Homeodomain-like_sf"/>
</dbReference>
<dbReference type="eggNOG" id="COG2207">
    <property type="taxonomic scope" value="Bacteria"/>
</dbReference>
<dbReference type="InterPro" id="IPR003313">
    <property type="entry name" value="AraC-bd"/>
</dbReference>
<keyword evidence="1" id="KW-0805">Transcription regulation</keyword>
<dbReference type="GeneID" id="78364951"/>
<gene>
    <name evidence="5" type="ORF">UAS_01826</name>
</gene>
<evidence type="ECO:0000313" key="6">
    <source>
        <dbReference type="Proteomes" id="UP000013777"/>
    </source>
</evidence>
<protein>
    <recommendedName>
        <fullName evidence="4">HTH araC/xylS-type domain-containing protein</fullName>
    </recommendedName>
</protein>
<dbReference type="EMBL" id="AJAP01000018">
    <property type="protein sequence ID" value="EOH85688.1"/>
    <property type="molecule type" value="Genomic_DNA"/>
</dbReference>
<dbReference type="PANTHER" id="PTHR43280:SF2">
    <property type="entry name" value="HTH-TYPE TRANSCRIPTIONAL REGULATOR EXSA"/>
    <property type="match status" value="1"/>
</dbReference>
<dbReference type="RefSeq" id="WP_010754451.1">
    <property type="nucleotide sequence ID" value="NZ_ASVU01000001.1"/>
</dbReference>
<keyword evidence="3" id="KW-0804">Transcription</keyword>
<keyword evidence="2" id="KW-0238">DNA-binding</keyword>
<evidence type="ECO:0000256" key="3">
    <source>
        <dbReference type="ARBA" id="ARBA00023163"/>
    </source>
</evidence>
<dbReference type="PROSITE" id="PS01124">
    <property type="entry name" value="HTH_ARAC_FAMILY_2"/>
    <property type="match status" value="1"/>
</dbReference>
<comment type="caution">
    <text evidence="5">The sequence shown here is derived from an EMBL/GenBank/DDBJ whole genome shotgun (WGS) entry which is preliminary data.</text>
</comment>
<dbReference type="Pfam" id="PF12833">
    <property type="entry name" value="HTH_18"/>
    <property type="match status" value="1"/>
</dbReference>
<dbReference type="GO" id="GO:0043565">
    <property type="term" value="F:sequence-specific DNA binding"/>
    <property type="evidence" value="ECO:0007669"/>
    <property type="project" value="InterPro"/>
</dbReference>
<feature type="domain" description="HTH araC/xylS-type" evidence="4">
    <location>
        <begin position="212"/>
        <end position="309"/>
    </location>
</feature>
<dbReference type="PATRIC" id="fig|1158606.3.peg.1772"/>
<dbReference type="SMART" id="SM00342">
    <property type="entry name" value="HTH_ARAC"/>
    <property type="match status" value="1"/>
</dbReference>
<name>R2PQU3_9ENTE</name>
<proteinExistence type="predicted"/>
<dbReference type="SUPFAM" id="SSF46689">
    <property type="entry name" value="Homeodomain-like"/>
    <property type="match status" value="1"/>
</dbReference>
<dbReference type="Pfam" id="PF02311">
    <property type="entry name" value="AraC_binding"/>
    <property type="match status" value="1"/>
</dbReference>
<sequence>MKPFLFQNYEEVLIDDFVPELKEYDRIWQDGKISLDKQLKAVDLAKDHPVFFIGHRMSQDAPFHSHSFYEIVCVLNGLVENCTKKSTFYMGSGDICIMNLASSHSLKVVDPQAIVFNIGIEATEMESGTFKNIYRSTSFLGNFLREKEDLDYLYFPSNGSLRLAQLIQTMLTTHARKSAGMPFLLASEVMQLLGELVDLNEYSYWGVNNRVMELLDFVEKHYATVSLAELAQEFNYSESYLSRFVKKQTGQQISKIIMGKKMEKAGLLLQNTDLSVNEIALEVGYQSYSHFHKIFKKWYRQTPNDYRQHYSPEIATN</sequence>
<dbReference type="InterPro" id="IPR020449">
    <property type="entry name" value="Tscrpt_reg_AraC-type_HTH"/>
</dbReference>
<dbReference type="InterPro" id="IPR018060">
    <property type="entry name" value="HTH_AraC"/>
</dbReference>
<evidence type="ECO:0000259" key="4">
    <source>
        <dbReference type="PROSITE" id="PS01124"/>
    </source>
</evidence>
<dbReference type="PANTHER" id="PTHR43280">
    <property type="entry name" value="ARAC-FAMILY TRANSCRIPTIONAL REGULATOR"/>
    <property type="match status" value="1"/>
</dbReference>
<dbReference type="PRINTS" id="PR00032">
    <property type="entry name" value="HTHARAC"/>
</dbReference>
<dbReference type="GO" id="GO:0003700">
    <property type="term" value="F:DNA-binding transcription factor activity"/>
    <property type="evidence" value="ECO:0007669"/>
    <property type="project" value="InterPro"/>
</dbReference>
<dbReference type="Proteomes" id="UP000013777">
    <property type="component" value="Unassembled WGS sequence"/>
</dbReference>
<dbReference type="Gene3D" id="1.10.10.60">
    <property type="entry name" value="Homeodomain-like"/>
    <property type="match status" value="2"/>
</dbReference>
<organism evidence="5 6">
    <name type="scientific">Enterococcus asini ATCC 700915</name>
    <dbReference type="NCBI Taxonomy" id="1158606"/>
    <lineage>
        <taxon>Bacteria</taxon>
        <taxon>Bacillati</taxon>
        <taxon>Bacillota</taxon>
        <taxon>Bacilli</taxon>
        <taxon>Lactobacillales</taxon>
        <taxon>Enterococcaceae</taxon>
        <taxon>Enterococcus</taxon>
    </lineage>
</organism>
<evidence type="ECO:0000313" key="5">
    <source>
        <dbReference type="EMBL" id="EOH85688.1"/>
    </source>
</evidence>
<dbReference type="HOGENOM" id="CLU_000445_88_0_9"/>
<dbReference type="AlphaFoldDB" id="R2PQU3"/>
<evidence type="ECO:0000256" key="1">
    <source>
        <dbReference type="ARBA" id="ARBA00023015"/>
    </source>
</evidence>
<dbReference type="STRING" id="57732.RU94_GL000615"/>
<evidence type="ECO:0000256" key="2">
    <source>
        <dbReference type="ARBA" id="ARBA00023125"/>
    </source>
</evidence>
<reference evidence="5 6" key="1">
    <citation type="submission" date="2013-02" db="EMBL/GenBank/DDBJ databases">
        <title>The Genome Sequence of Enterococcus asini ATCC_700915.</title>
        <authorList>
            <consortium name="The Broad Institute Genome Sequencing Platform"/>
            <consortium name="The Broad Institute Genome Sequencing Center for Infectious Disease"/>
            <person name="Earl A.M."/>
            <person name="Gilmore M.S."/>
            <person name="Lebreton F."/>
            <person name="Walker B."/>
            <person name="Young S.K."/>
            <person name="Zeng Q."/>
            <person name="Gargeya S."/>
            <person name="Fitzgerald M."/>
            <person name="Haas B."/>
            <person name="Abouelleil A."/>
            <person name="Alvarado L."/>
            <person name="Arachchi H.M."/>
            <person name="Berlin A.M."/>
            <person name="Chapman S.B."/>
            <person name="Dewar J."/>
            <person name="Goldberg J."/>
            <person name="Griggs A."/>
            <person name="Gujja S."/>
            <person name="Hansen M."/>
            <person name="Howarth C."/>
            <person name="Imamovic A."/>
            <person name="Larimer J."/>
            <person name="McCowan C."/>
            <person name="Murphy C."/>
            <person name="Neiman D."/>
            <person name="Pearson M."/>
            <person name="Priest M."/>
            <person name="Roberts A."/>
            <person name="Saif S."/>
            <person name="Shea T."/>
            <person name="Sisk P."/>
            <person name="Sykes S."/>
            <person name="Wortman J."/>
            <person name="Nusbaum C."/>
            <person name="Birren B."/>
        </authorList>
    </citation>
    <scope>NUCLEOTIDE SEQUENCE [LARGE SCALE GENOMIC DNA]</scope>
    <source>
        <strain evidence="5 6">ATCC 700915</strain>
    </source>
</reference>
<accession>R2PQU3</accession>
<keyword evidence="6" id="KW-1185">Reference proteome</keyword>